<evidence type="ECO:0000313" key="2">
    <source>
        <dbReference type="Proteomes" id="UP001501444"/>
    </source>
</evidence>
<sequence length="131" mass="14187">MAQALWKTEPEDHDYPAAASYLSLLAPDDVVAALVKALRAAPVQHFHAKDILRAAGLPLLPADNRHVAADLHKIEQGRRLSPVLLLRGDLATGISLQIADGYHRVCASYHTDENTDIPCHLVAVPPNRGHA</sequence>
<protein>
    <recommendedName>
        <fullName evidence="3">ParB/Sulfiredoxin domain-containing protein</fullName>
    </recommendedName>
</protein>
<reference evidence="1 2" key="1">
    <citation type="journal article" date="2019" name="Int. J. Syst. Evol. Microbiol.">
        <title>The Global Catalogue of Microorganisms (GCM) 10K type strain sequencing project: providing services to taxonomists for standard genome sequencing and annotation.</title>
        <authorList>
            <consortium name="The Broad Institute Genomics Platform"/>
            <consortium name="The Broad Institute Genome Sequencing Center for Infectious Disease"/>
            <person name="Wu L."/>
            <person name="Ma J."/>
        </authorList>
    </citation>
    <scope>NUCLEOTIDE SEQUENCE [LARGE SCALE GENOMIC DNA]</scope>
    <source>
        <strain evidence="1 2">JCM 3272</strain>
    </source>
</reference>
<gene>
    <name evidence="1" type="ORF">GCM10010170_054030</name>
</gene>
<evidence type="ECO:0008006" key="3">
    <source>
        <dbReference type="Google" id="ProtNLM"/>
    </source>
</evidence>
<accession>A0ABN3GS16</accession>
<dbReference type="EMBL" id="BAAARV010000046">
    <property type="protein sequence ID" value="GAA2359653.1"/>
    <property type="molecule type" value="Genomic_DNA"/>
</dbReference>
<dbReference type="RefSeq" id="WP_344615309.1">
    <property type="nucleotide sequence ID" value="NZ_BAAARV010000046.1"/>
</dbReference>
<dbReference type="Proteomes" id="UP001501444">
    <property type="component" value="Unassembled WGS sequence"/>
</dbReference>
<comment type="caution">
    <text evidence="1">The sequence shown here is derived from an EMBL/GenBank/DDBJ whole genome shotgun (WGS) entry which is preliminary data.</text>
</comment>
<evidence type="ECO:0000313" key="1">
    <source>
        <dbReference type="EMBL" id="GAA2359653.1"/>
    </source>
</evidence>
<organism evidence="1 2">
    <name type="scientific">Dactylosporangium salmoneum</name>
    <dbReference type="NCBI Taxonomy" id="53361"/>
    <lineage>
        <taxon>Bacteria</taxon>
        <taxon>Bacillati</taxon>
        <taxon>Actinomycetota</taxon>
        <taxon>Actinomycetes</taxon>
        <taxon>Micromonosporales</taxon>
        <taxon>Micromonosporaceae</taxon>
        <taxon>Dactylosporangium</taxon>
    </lineage>
</organism>
<proteinExistence type="predicted"/>
<name>A0ABN3GS16_9ACTN</name>
<keyword evidence="2" id="KW-1185">Reference proteome</keyword>